<dbReference type="GO" id="GO:0005778">
    <property type="term" value="C:peroxisomal membrane"/>
    <property type="evidence" value="ECO:0007669"/>
    <property type="project" value="TreeGrafter"/>
</dbReference>
<dbReference type="GO" id="GO:0015936">
    <property type="term" value="P:coenzyme A metabolic process"/>
    <property type="evidence" value="ECO:0007669"/>
    <property type="project" value="InterPro"/>
</dbReference>
<dbReference type="InterPro" id="IPR004554">
    <property type="entry name" value="HMG_CoA_Rdtase_eu_arc"/>
</dbReference>
<keyword evidence="5" id="KW-0521">NADP</keyword>
<dbReference type="PANTHER" id="PTHR10572">
    <property type="entry name" value="3-HYDROXY-3-METHYLGLUTARYL-COENZYME A REDUCTASE"/>
    <property type="match status" value="1"/>
</dbReference>
<dbReference type="STRING" id="34508.A0A4U5NI65"/>
<dbReference type="Pfam" id="PF00368">
    <property type="entry name" value="HMG-CoA_red"/>
    <property type="match status" value="1"/>
</dbReference>
<dbReference type="Gene3D" id="1.10.3270.10">
    <property type="entry name" value="HMGR, N-terminal domain"/>
    <property type="match status" value="1"/>
</dbReference>
<accession>A0A4U5NI65</accession>
<dbReference type="SUPFAM" id="SSF55035">
    <property type="entry name" value="NAD-binding domain of HMG-CoA reductase"/>
    <property type="match status" value="1"/>
</dbReference>
<evidence type="ECO:0000256" key="6">
    <source>
        <dbReference type="ARBA" id="ARBA00023002"/>
    </source>
</evidence>
<reference evidence="7 8" key="2">
    <citation type="journal article" date="2019" name="G3 (Bethesda)">
        <title>Hybrid Assembly of the Genome of the Entomopathogenic Nematode Steinernema carpocapsae Identifies the X-Chromosome.</title>
        <authorList>
            <person name="Serra L."/>
            <person name="Macchietto M."/>
            <person name="Macias-Munoz A."/>
            <person name="McGill C.J."/>
            <person name="Rodriguez I.M."/>
            <person name="Rodriguez B."/>
            <person name="Murad R."/>
            <person name="Mortazavi A."/>
        </authorList>
    </citation>
    <scope>NUCLEOTIDE SEQUENCE [LARGE SCALE GENOMIC DNA]</scope>
    <source>
        <strain evidence="7 8">ALL</strain>
    </source>
</reference>
<gene>
    <name evidence="7" type="ORF">L596_016291</name>
</gene>
<dbReference type="GO" id="GO:0005789">
    <property type="term" value="C:endoplasmic reticulum membrane"/>
    <property type="evidence" value="ECO:0007669"/>
    <property type="project" value="TreeGrafter"/>
</dbReference>
<dbReference type="FunFam" id="3.30.70.420:FF:000001">
    <property type="entry name" value="3-hydroxy-3-methylglutaryl coenzyme A reductase"/>
    <property type="match status" value="1"/>
</dbReference>
<dbReference type="InterPro" id="IPR009029">
    <property type="entry name" value="HMG_CoA_Rdtase_sub-bd_dom_sf"/>
</dbReference>
<dbReference type="PROSITE" id="PS00066">
    <property type="entry name" value="HMG_COA_REDUCTASE_1"/>
    <property type="match status" value="1"/>
</dbReference>
<comment type="pathway">
    <text evidence="1">Metabolic intermediate biosynthesis; (R)-mevalonate biosynthesis; (R)-mevalonate from acetyl-CoA: step 3/3.</text>
</comment>
<dbReference type="EMBL" id="AZBU02000004">
    <property type="protein sequence ID" value="TKR82594.1"/>
    <property type="molecule type" value="Genomic_DNA"/>
</dbReference>
<comment type="similarity">
    <text evidence="2">Belongs to the HMG-CoA reductase family.</text>
</comment>
<evidence type="ECO:0000256" key="1">
    <source>
        <dbReference type="ARBA" id="ARBA00005084"/>
    </source>
</evidence>
<sequence length="518" mass="56577">MIPTEELLPKLKNEVSSFLHELNCHSEAHVDKFVSKIAKIVGIELTEDEDKAESKHPMDEASDESILELLEAQKLKHRLLEEQISSKERAVAIRRAFIAKQSGGDLGDLPYKDYDYEKIYKTCCENPIGYVPIPVGCAGPLTVDKNTFFVPMATTEGALIGSVNRGCKAIQQSREGGVKATVYGDKMARAPMVSFDSVDRAEEFYEYMKDEKTFQLCKKEFETTTRFGKLVKIEAVSDCTDVILRFCATTGDAMGMNIVTKGVEHVLDYLKVKFPDMDVVVSSNFCTDKKTSHVNLMEGRGKSVKAWCTIPKEVVKSVLNTSVEKMVAVSILKCQKGSTMAGSVGGNNCHAANMVAAMFIVLGQDPAQVVESSMCMTSLKESPEGDLIVSCRMPCMEVGTVGGGTSLKAQKAALEMLKCAGGHLTEYAGNAKQLAKIICATVMAGEISLLASLHTGMLAKSHMKLNRSKVNFEEPVKPQPAVSTSQISATLRLERTSAKDPSRKDVLEIKANQCNHML</sequence>
<evidence type="ECO:0000313" key="8">
    <source>
        <dbReference type="Proteomes" id="UP000298663"/>
    </source>
</evidence>
<dbReference type="SUPFAM" id="SSF56542">
    <property type="entry name" value="Substrate-binding domain of HMG-CoA reductase"/>
    <property type="match status" value="1"/>
</dbReference>
<reference evidence="7 8" key="1">
    <citation type="journal article" date="2015" name="Genome Biol.">
        <title>Comparative genomics of Steinernema reveals deeply conserved gene regulatory networks.</title>
        <authorList>
            <person name="Dillman A.R."/>
            <person name="Macchietto M."/>
            <person name="Porter C.F."/>
            <person name="Rogers A."/>
            <person name="Williams B."/>
            <person name="Antoshechkin I."/>
            <person name="Lee M.M."/>
            <person name="Goodwin Z."/>
            <person name="Lu X."/>
            <person name="Lewis E.E."/>
            <person name="Goodrich-Blair H."/>
            <person name="Stock S.P."/>
            <person name="Adams B.J."/>
            <person name="Sternberg P.W."/>
            <person name="Mortazavi A."/>
        </authorList>
    </citation>
    <scope>NUCLEOTIDE SEQUENCE [LARGE SCALE GENOMIC DNA]</scope>
    <source>
        <strain evidence="7 8">ALL</strain>
    </source>
</reference>
<dbReference type="InterPro" id="IPR023076">
    <property type="entry name" value="HMG_CoA_Rdtase_CS"/>
</dbReference>
<keyword evidence="8" id="KW-1185">Reference proteome</keyword>
<dbReference type="PROSITE" id="PS50065">
    <property type="entry name" value="HMG_COA_REDUCTASE_4"/>
    <property type="match status" value="1"/>
</dbReference>
<evidence type="ECO:0000256" key="5">
    <source>
        <dbReference type="ARBA" id="ARBA00022857"/>
    </source>
</evidence>
<dbReference type="InterPro" id="IPR023282">
    <property type="entry name" value="HMG_CoA_Rdtase_N"/>
</dbReference>
<dbReference type="InterPro" id="IPR009023">
    <property type="entry name" value="HMG_CoA_Rdtase_NAD(P)-bd_sf"/>
</dbReference>
<dbReference type="GO" id="GO:0008299">
    <property type="term" value="P:isoprenoid biosynthetic process"/>
    <property type="evidence" value="ECO:0007669"/>
    <property type="project" value="InterPro"/>
</dbReference>
<comment type="caution">
    <text evidence="7">The sequence shown here is derived from an EMBL/GenBank/DDBJ whole genome shotgun (WGS) entry which is preliminary data.</text>
</comment>
<dbReference type="GO" id="GO:0016126">
    <property type="term" value="P:sterol biosynthetic process"/>
    <property type="evidence" value="ECO:0007669"/>
    <property type="project" value="TreeGrafter"/>
</dbReference>
<proteinExistence type="inferred from homology"/>
<dbReference type="Proteomes" id="UP000298663">
    <property type="component" value="Unassembled WGS sequence"/>
</dbReference>
<name>A0A4U5NI65_STECR</name>
<dbReference type="PANTHER" id="PTHR10572:SF24">
    <property type="entry name" value="3-HYDROXY-3-METHYLGLUTARYL-COENZYME A REDUCTASE"/>
    <property type="match status" value="1"/>
</dbReference>
<keyword evidence="6" id="KW-0560">Oxidoreductase</keyword>
<dbReference type="CDD" id="cd00643">
    <property type="entry name" value="HMG-CoA_reductase_classI"/>
    <property type="match status" value="1"/>
</dbReference>
<dbReference type="EC" id="1.1.1.34" evidence="3"/>
<dbReference type="Gene3D" id="3.30.70.420">
    <property type="entry name" value="Hydroxymethylglutaryl-CoA reductase, class I/II, NAD/NADP-binding domain"/>
    <property type="match status" value="1"/>
</dbReference>
<dbReference type="AlphaFoldDB" id="A0A4U5NI65"/>
<dbReference type="OrthoDB" id="310654at2759"/>
<evidence type="ECO:0000256" key="2">
    <source>
        <dbReference type="ARBA" id="ARBA00007661"/>
    </source>
</evidence>
<dbReference type="Gene3D" id="3.90.770.10">
    <property type="entry name" value="3-hydroxy-3-methylglutaryl-coenzyme A Reductase, Chain A, domain 2"/>
    <property type="match status" value="1"/>
</dbReference>
<dbReference type="PRINTS" id="PR00071">
    <property type="entry name" value="HMGCOARDTASE"/>
</dbReference>
<protein>
    <recommendedName>
        <fullName evidence="4">3-hydroxy-3-methylglutaryl-coenzyme A reductase</fullName>
        <ecNumber evidence="3">1.1.1.34</ecNumber>
    </recommendedName>
</protein>
<dbReference type="InterPro" id="IPR002202">
    <property type="entry name" value="HMG_CoA_Rdtase"/>
</dbReference>
<organism evidence="7 8">
    <name type="scientific">Steinernema carpocapsae</name>
    <name type="common">Entomopathogenic nematode</name>
    <dbReference type="NCBI Taxonomy" id="34508"/>
    <lineage>
        <taxon>Eukaryota</taxon>
        <taxon>Metazoa</taxon>
        <taxon>Ecdysozoa</taxon>
        <taxon>Nematoda</taxon>
        <taxon>Chromadorea</taxon>
        <taxon>Rhabditida</taxon>
        <taxon>Tylenchina</taxon>
        <taxon>Panagrolaimomorpha</taxon>
        <taxon>Strongyloidoidea</taxon>
        <taxon>Steinernematidae</taxon>
        <taxon>Steinernema</taxon>
    </lineage>
</organism>
<evidence type="ECO:0000313" key="7">
    <source>
        <dbReference type="EMBL" id="TKR82594.1"/>
    </source>
</evidence>
<evidence type="ECO:0000256" key="4">
    <source>
        <dbReference type="ARBA" id="ARBA00016920"/>
    </source>
</evidence>
<dbReference type="InterPro" id="IPR023074">
    <property type="entry name" value="HMG_CoA_Rdtase_cat_sf"/>
</dbReference>
<dbReference type="GO" id="GO:0004420">
    <property type="term" value="F:hydroxymethylglutaryl-CoA reductase (NADPH) activity"/>
    <property type="evidence" value="ECO:0007669"/>
    <property type="project" value="UniProtKB-EC"/>
</dbReference>
<dbReference type="PROSITE" id="PS00318">
    <property type="entry name" value="HMG_COA_REDUCTASE_2"/>
    <property type="match status" value="1"/>
</dbReference>
<evidence type="ECO:0000256" key="3">
    <source>
        <dbReference type="ARBA" id="ARBA00012999"/>
    </source>
</evidence>